<keyword evidence="5" id="KW-0206">Cytoskeleton</keyword>
<evidence type="ECO:0000313" key="7">
    <source>
        <dbReference type="EMBL" id="CAD7254487.1"/>
    </source>
</evidence>
<evidence type="ECO:0000256" key="3">
    <source>
        <dbReference type="ARBA" id="ARBA00022490"/>
    </source>
</evidence>
<dbReference type="EMBL" id="LR909471">
    <property type="protein sequence ID" value="CAD7254487.1"/>
    <property type="molecule type" value="Genomic_DNA"/>
</dbReference>
<dbReference type="Gene3D" id="1.20.120.1900">
    <property type="entry name" value="Gamma-tubulin complex, C-terminal domain"/>
    <property type="match status" value="1"/>
</dbReference>
<keyword evidence="9" id="KW-1185">Reference proteome</keyword>
<dbReference type="AlphaFoldDB" id="A0A7R9AIY0"/>
<name>A0A7R9AIY0_9CRUS</name>
<evidence type="ECO:0000313" key="9">
    <source>
        <dbReference type="Proteomes" id="UP000677054"/>
    </source>
</evidence>
<evidence type="ECO:0000256" key="4">
    <source>
        <dbReference type="ARBA" id="ARBA00022701"/>
    </source>
</evidence>
<dbReference type="GO" id="GO:0043015">
    <property type="term" value="F:gamma-tubulin binding"/>
    <property type="evidence" value="ECO:0007669"/>
    <property type="project" value="InterPro"/>
</dbReference>
<keyword evidence="4" id="KW-0493">Microtubule</keyword>
<evidence type="ECO:0000313" key="8">
    <source>
        <dbReference type="EMBL" id="CAD7255024.1"/>
    </source>
</evidence>
<dbReference type="InterPro" id="IPR040457">
    <property type="entry name" value="GCP_C"/>
</dbReference>
<dbReference type="InterPro" id="IPR042241">
    <property type="entry name" value="GCP_C_sf"/>
</dbReference>
<comment type="subcellular location">
    <subcellularLocation>
        <location evidence="1">Cytoplasm</location>
        <location evidence="1">Cytoskeleton</location>
    </subcellularLocation>
</comment>
<comment type="similarity">
    <text evidence="2">Belongs to the TUBGCP family.</text>
</comment>
<reference evidence="8" key="1">
    <citation type="submission" date="2020-11" db="EMBL/GenBank/DDBJ databases">
        <authorList>
            <person name="Tran Van P."/>
        </authorList>
    </citation>
    <scope>NUCLEOTIDE SEQUENCE</scope>
</reference>
<dbReference type="EMBL" id="LR915357">
    <property type="protein sequence ID" value="CAD7255024.1"/>
    <property type="molecule type" value="Genomic_DNA"/>
</dbReference>
<keyword evidence="3" id="KW-0963">Cytoplasm</keyword>
<evidence type="ECO:0000259" key="6">
    <source>
        <dbReference type="Pfam" id="PF04130"/>
    </source>
</evidence>
<accession>A0A7R9AIY0</accession>
<feature type="domain" description="Gamma tubulin complex component C-terminal" evidence="6">
    <location>
        <begin position="2"/>
        <end position="183"/>
    </location>
</feature>
<protein>
    <recommendedName>
        <fullName evidence="6">Gamma tubulin complex component C-terminal domain-containing protein</fullName>
    </recommendedName>
</protein>
<evidence type="ECO:0000256" key="1">
    <source>
        <dbReference type="ARBA" id="ARBA00004245"/>
    </source>
</evidence>
<evidence type="ECO:0000256" key="5">
    <source>
        <dbReference type="ARBA" id="ARBA00023212"/>
    </source>
</evidence>
<evidence type="ECO:0000256" key="2">
    <source>
        <dbReference type="ARBA" id="ARBA00010337"/>
    </source>
</evidence>
<dbReference type="EMBL" id="CAJPEV010009953">
    <property type="protein sequence ID" value="CAG0905854.1"/>
    <property type="molecule type" value="Genomic_DNA"/>
</dbReference>
<organism evidence="8">
    <name type="scientific">Darwinula stevensoni</name>
    <dbReference type="NCBI Taxonomy" id="69355"/>
    <lineage>
        <taxon>Eukaryota</taxon>
        <taxon>Metazoa</taxon>
        <taxon>Ecdysozoa</taxon>
        <taxon>Arthropoda</taxon>
        <taxon>Crustacea</taxon>
        <taxon>Oligostraca</taxon>
        <taxon>Ostracoda</taxon>
        <taxon>Podocopa</taxon>
        <taxon>Podocopida</taxon>
        <taxon>Darwinulocopina</taxon>
        <taxon>Darwinuloidea</taxon>
        <taxon>Darwinulidae</taxon>
        <taxon>Darwinula</taxon>
    </lineage>
</organism>
<dbReference type="Pfam" id="PF04130">
    <property type="entry name" value="GCP_C_terminal"/>
    <property type="match status" value="1"/>
</dbReference>
<dbReference type="Proteomes" id="UP000677054">
    <property type="component" value="Unassembled WGS sequence"/>
</dbReference>
<gene>
    <name evidence="7" type="ORF">DSTB1V02_LOCUS14233</name>
    <name evidence="8" type="ORF">DSTB1V02_LOCUS14770</name>
</gene>
<dbReference type="EMBL" id="CAJPEV010015839">
    <property type="protein sequence ID" value="CAG0907232.1"/>
    <property type="molecule type" value="Genomic_DNA"/>
</dbReference>
<sequence length="218" mass="25155">MLTAHMAHFSTQLNYYLSFDVVECGWVEAMKRLRSDSLDSPESLLLAHSNFLQSATKHAFLHPESRVIKSQLRLLYGLLEDLQTLVEGFLRPALAEKERIDAHRARTEERIRNKMYGTNEAEEAALALAWQKFLPIVEETQTKARCLLTTYEEQMSAFLLDLCSMEDVRLQDLCIRLDISGYYVSRDQKLRMSLTLAHRLSRGQLRLRADHASVPSLR</sequence>
<proteinExistence type="inferred from homology"/>
<dbReference type="OrthoDB" id="5860513at2759"/>
<dbReference type="GO" id="GO:0005874">
    <property type="term" value="C:microtubule"/>
    <property type="evidence" value="ECO:0007669"/>
    <property type="project" value="UniProtKB-KW"/>
</dbReference>